<proteinExistence type="predicted"/>
<evidence type="ECO:0000313" key="2">
    <source>
        <dbReference type="EMBL" id="OQE09697.1"/>
    </source>
</evidence>
<feature type="non-terminal residue" evidence="2">
    <location>
        <position position="126"/>
    </location>
</feature>
<sequence length="126" mass="12974">SGNSYISSAVTHIGNNHKIWPNAPGSPYALLSSTAVPYGAWDHNTRITRGRTLCLAARITNTVVPTTLPAVPKTLLIALSAPTPTRMIPVPSAAPGPDAGTPGSLSADSVPARDFAPLPAQLPLAF</sequence>
<name>A0A1V6S6L4_9EURO</name>
<reference evidence="3" key="1">
    <citation type="journal article" date="2017" name="Nat. Microbiol.">
        <title>Global analysis of biosynthetic gene clusters reveals vast potential of secondary metabolite production in Penicillium species.</title>
        <authorList>
            <person name="Nielsen J.C."/>
            <person name="Grijseels S."/>
            <person name="Prigent S."/>
            <person name="Ji B."/>
            <person name="Dainat J."/>
            <person name="Nielsen K.F."/>
            <person name="Frisvad J.C."/>
            <person name="Workman M."/>
            <person name="Nielsen J."/>
        </authorList>
    </citation>
    <scope>NUCLEOTIDE SEQUENCE [LARGE SCALE GENOMIC DNA]</scope>
    <source>
        <strain evidence="3">IBT 14082</strain>
    </source>
</reference>
<evidence type="ECO:0000256" key="1">
    <source>
        <dbReference type="SAM" id="MobiDB-lite"/>
    </source>
</evidence>
<dbReference type="OrthoDB" id="10453527at2759"/>
<comment type="caution">
    <text evidence="2">The sequence shown here is derived from an EMBL/GenBank/DDBJ whole genome shotgun (WGS) entry which is preliminary data.</text>
</comment>
<dbReference type="Proteomes" id="UP000191342">
    <property type="component" value="Unassembled WGS sequence"/>
</dbReference>
<feature type="region of interest" description="Disordered" evidence="1">
    <location>
        <begin position="87"/>
        <end position="110"/>
    </location>
</feature>
<keyword evidence="3" id="KW-1185">Reference proteome</keyword>
<organism evidence="2 3">
    <name type="scientific">Penicillium flavigenum</name>
    <dbReference type="NCBI Taxonomy" id="254877"/>
    <lineage>
        <taxon>Eukaryota</taxon>
        <taxon>Fungi</taxon>
        <taxon>Dikarya</taxon>
        <taxon>Ascomycota</taxon>
        <taxon>Pezizomycotina</taxon>
        <taxon>Eurotiomycetes</taxon>
        <taxon>Eurotiomycetidae</taxon>
        <taxon>Eurotiales</taxon>
        <taxon>Aspergillaceae</taxon>
        <taxon>Penicillium</taxon>
    </lineage>
</organism>
<accession>A0A1V6S6L4</accession>
<feature type="non-terminal residue" evidence="2">
    <location>
        <position position="1"/>
    </location>
</feature>
<gene>
    <name evidence="2" type="ORF">PENFLA_c102G09554</name>
</gene>
<dbReference type="EMBL" id="MLQL01000102">
    <property type="protein sequence ID" value="OQE09697.1"/>
    <property type="molecule type" value="Genomic_DNA"/>
</dbReference>
<dbReference type="AlphaFoldDB" id="A0A1V6S6L4"/>
<evidence type="ECO:0000313" key="3">
    <source>
        <dbReference type="Proteomes" id="UP000191342"/>
    </source>
</evidence>
<protein>
    <submittedName>
        <fullName evidence="2">Uncharacterized protein</fullName>
    </submittedName>
</protein>